<dbReference type="SFLD" id="SFLDG01140">
    <property type="entry name" value="C2.B:_Phosphomannomutase_and_P"/>
    <property type="match status" value="1"/>
</dbReference>
<dbReference type="AlphaFoldDB" id="A0A0J8GGR5"/>
<dbReference type="SFLD" id="SFLDS00003">
    <property type="entry name" value="Haloacid_Dehalogenase"/>
    <property type="match status" value="1"/>
</dbReference>
<keyword evidence="2" id="KW-1185">Reference proteome</keyword>
<accession>A0A0J8GGR5</accession>
<name>A0A0J8GGR5_9LIST</name>
<sequence>MIKLVITDMDGTFLNSNSEFNRPLFQEVNALMKKKGVTFAACTGKQCERVEVIFGEDSEDIWILGDSATRMKRNGKYEYESLIPNELGRSIIQKLEEIATDYVIIACTKKAAIVKESSEKEIVDYYVRGSYQNVDFVHDYQAITDDFVKITIFDPHERSFATKEKLAEFTDRAYIVASEPMWIDISNYGVHKGTTVQALQDKLQVTKAETVAFGDGWNDIELMEQADFSFALQNACDPLKEKARYITSATNNEDAVLKTIKQLLEV</sequence>
<gene>
    <name evidence="1" type="ORF">X560_1120</name>
</gene>
<dbReference type="Proteomes" id="UP000052258">
    <property type="component" value="Unassembled WGS sequence"/>
</dbReference>
<protein>
    <submittedName>
        <fullName evidence="1">HAD-superfamily hydrolase</fullName>
    </submittedName>
</protein>
<dbReference type="GO" id="GO:0016791">
    <property type="term" value="F:phosphatase activity"/>
    <property type="evidence" value="ECO:0007669"/>
    <property type="project" value="TreeGrafter"/>
</dbReference>
<dbReference type="GO" id="GO:0005829">
    <property type="term" value="C:cytosol"/>
    <property type="evidence" value="ECO:0007669"/>
    <property type="project" value="TreeGrafter"/>
</dbReference>
<dbReference type="PROSITE" id="PS01229">
    <property type="entry name" value="COF_2"/>
    <property type="match status" value="1"/>
</dbReference>
<dbReference type="RefSeq" id="WP_007476959.1">
    <property type="nucleotide sequence ID" value="NZ_KQ130613.1"/>
</dbReference>
<dbReference type="Pfam" id="PF08282">
    <property type="entry name" value="Hydrolase_3"/>
    <property type="match status" value="1"/>
</dbReference>
<dbReference type="InterPro" id="IPR006379">
    <property type="entry name" value="HAD-SF_hydro_IIB"/>
</dbReference>
<dbReference type="PANTHER" id="PTHR10000:SF53">
    <property type="entry name" value="5-AMINO-6-(5-PHOSPHO-D-RIBITYLAMINO)URACIL PHOSPHATASE YBJI-RELATED"/>
    <property type="match status" value="1"/>
</dbReference>
<reference evidence="1 2" key="1">
    <citation type="journal article" date="2015" name="Genome Biol. Evol.">
        <title>Comparative Genomics of Listeria Sensu Lato: Genus-Wide Differences in Evolutionary Dynamics and the Progressive Gain of Complex, Potentially Pathogenicity-Related Traits through Lateral Gene Transfer.</title>
        <authorList>
            <person name="Chiara M."/>
            <person name="Caruso M."/>
            <person name="D'Erchia A.M."/>
            <person name="Manzari C."/>
            <person name="Fraccalvieri R."/>
            <person name="Goffredo E."/>
            <person name="Latorre L."/>
            <person name="Miccolupo A."/>
            <person name="Padalino I."/>
            <person name="Santagada G."/>
            <person name="Chiocco D."/>
            <person name="Pesole G."/>
            <person name="Horner D.S."/>
            <person name="Parisi A."/>
        </authorList>
    </citation>
    <scope>NUCLEOTIDE SEQUENCE [LARGE SCALE GENOMIC DNA]</scope>
    <source>
        <strain evidence="1 2">1991</strain>
    </source>
</reference>
<evidence type="ECO:0000313" key="1">
    <source>
        <dbReference type="EMBL" id="KMT60194.1"/>
    </source>
</evidence>
<proteinExistence type="predicted"/>
<dbReference type="Gene3D" id="3.40.50.1000">
    <property type="entry name" value="HAD superfamily/HAD-like"/>
    <property type="match status" value="1"/>
</dbReference>
<evidence type="ECO:0000313" key="2">
    <source>
        <dbReference type="Proteomes" id="UP000052258"/>
    </source>
</evidence>
<dbReference type="EMBL" id="AZHO01000011">
    <property type="protein sequence ID" value="KMT60194.1"/>
    <property type="molecule type" value="Genomic_DNA"/>
</dbReference>
<dbReference type="OrthoDB" id="9814970at2"/>
<comment type="caution">
    <text evidence="1">The sequence shown here is derived from an EMBL/GenBank/DDBJ whole genome shotgun (WGS) entry which is preliminary data.</text>
</comment>
<organism evidence="1 2">
    <name type="scientific">Listeria fleischmannii 1991</name>
    <dbReference type="NCBI Taxonomy" id="1430899"/>
    <lineage>
        <taxon>Bacteria</taxon>
        <taxon>Bacillati</taxon>
        <taxon>Bacillota</taxon>
        <taxon>Bacilli</taxon>
        <taxon>Bacillales</taxon>
        <taxon>Listeriaceae</taxon>
        <taxon>Listeria</taxon>
    </lineage>
</organism>
<dbReference type="GO" id="GO:0000287">
    <property type="term" value="F:magnesium ion binding"/>
    <property type="evidence" value="ECO:0007669"/>
    <property type="project" value="TreeGrafter"/>
</dbReference>
<dbReference type="NCBIfam" id="TIGR01484">
    <property type="entry name" value="HAD-SF-IIB"/>
    <property type="match status" value="1"/>
</dbReference>
<dbReference type="SUPFAM" id="SSF56784">
    <property type="entry name" value="HAD-like"/>
    <property type="match status" value="1"/>
</dbReference>
<dbReference type="PANTHER" id="PTHR10000">
    <property type="entry name" value="PHOSPHOSERINE PHOSPHATASE"/>
    <property type="match status" value="1"/>
</dbReference>
<dbReference type="Gene3D" id="3.30.1240.10">
    <property type="match status" value="1"/>
</dbReference>
<dbReference type="InterPro" id="IPR023214">
    <property type="entry name" value="HAD_sf"/>
</dbReference>
<keyword evidence="1" id="KW-0378">Hydrolase</keyword>
<dbReference type="InterPro" id="IPR036412">
    <property type="entry name" value="HAD-like_sf"/>
</dbReference>
<dbReference type="PATRIC" id="fig|1430899.3.peg.1154"/>